<sequence>MAVVIESEVWEPNKPLYIFIFVSCFLSIYFSPRTNSRATAVFDHSLSSAFLRFQRSFLLLFSLSSGIEGLWSVFGEYELKYYGMSREQMVLCLCVGCAASLCIGTFLGVLSDLIGQKKVCLLFYMLHLVVAIWKRVTAHPSIWFASICLSVASSIFFFGFETWMVIEHDKLEQRHDTLNDMFWLMTFLEAASHICSQVLGNFLVGRSGDQVMFSLYNAAMLLAIVSFIYTTQRSEEAPRASTSKDYWTSFWTYVLADKRIWLLSWSQACLHLSIAVFWVLWAPTIIADGREVQLGFIYPCLLGAKMLGSTAFPWFLNGPLPLRTEECLIYFFCVMGVVLSIVAYDYQDIGILMVLFCLFHASAGLVLPSLARLRSMYVPNELRGGMMSLSQAPANIIFLFFLVQRGYYQKIGNSTIIAFAAVCLFSAAGCMYMLKQSGKQLHHNWHKL</sequence>
<dbReference type="Proteomes" id="UP001060085">
    <property type="component" value="Linkage Group LG01"/>
</dbReference>
<gene>
    <name evidence="1" type="ORF">M9H77_05700</name>
</gene>
<comment type="caution">
    <text evidence="1">The sequence shown here is derived from an EMBL/GenBank/DDBJ whole genome shotgun (WGS) entry which is preliminary data.</text>
</comment>
<evidence type="ECO:0000313" key="2">
    <source>
        <dbReference type="Proteomes" id="UP001060085"/>
    </source>
</evidence>
<dbReference type="EMBL" id="CM044701">
    <property type="protein sequence ID" value="KAI5684472.1"/>
    <property type="molecule type" value="Genomic_DNA"/>
</dbReference>
<reference evidence="2" key="1">
    <citation type="journal article" date="2023" name="Nat. Plants">
        <title>Single-cell RNA sequencing provides a high-resolution roadmap for understanding the multicellular compartmentation of specialized metabolism.</title>
        <authorList>
            <person name="Sun S."/>
            <person name="Shen X."/>
            <person name="Li Y."/>
            <person name="Li Y."/>
            <person name="Wang S."/>
            <person name="Li R."/>
            <person name="Zhang H."/>
            <person name="Shen G."/>
            <person name="Guo B."/>
            <person name="Wei J."/>
            <person name="Xu J."/>
            <person name="St-Pierre B."/>
            <person name="Chen S."/>
            <person name="Sun C."/>
        </authorList>
    </citation>
    <scope>NUCLEOTIDE SEQUENCE [LARGE SCALE GENOMIC DNA]</scope>
</reference>
<protein>
    <submittedName>
        <fullName evidence="1">Uncharacterized protein</fullName>
    </submittedName>
</protein>
<name>A0ACC0CHL7_CATRO</name>
<accession>A0ACC0CHL7</accession>
<keyword evidence="2" id="KW-1185">Reference proteome</keyword>
<organism evidence="1 2">
    <name type="scientific">Catharanthus roseus</name>
    <name type="common">Madagascar periwinkle</name>
    <name type="synonym">Vinca rosea</name>
    <dbReference type="NCBI Taxonomy" id="4058"/>
    <lineage>
        <taxon>Eukaryota</taxon>
        <taxon>Viridiplantae</taxon>
        <taxon>Streptophyta</taxon>
        <taxon>Embryophyta</taxon>
        <taxon>Tracheophyta</taxon>
        <taxon>Spermatophyta</taxon>
        <taxon>Magnoliopsida</taxon>
        <taxon>eudicotyledons</taxon>
        <taxon>Gunneridae</taxon>
        <taxon>Pentapetalae</taxon>
        <taxon>asterids</taxon>
        <taxon>lamiids</taxon>
        <taxon>Gentianales</taxon>
        <taxon>Apocynaceae</taxon>
        <taxon>Rauvolfioideae</taxon>
        <taxon>Vinceae</taxon>
        <taxon>Catharanthinae</taxon>
        <taxon>Catharanthus</taxon>
    </lineage>
</organism>
<proteinExistence type="predicted"/>
<evidence type="ECO:0000313" key="1">
    <source>
        <dbReference type="EMBL" id="KAI5684472.1"/>
    </source>
</evidence>